<reference evidence="1" key="2">
    <citation type="journal article" date="2023" name="IMA Fungus">
        <title>Comparative genomic study of the Penicillium genus elucidates a diverse pangenome and 15 lateral gene transfer events.</title>
        <authorList>
            <person name="Petersen C."/>
            <person name="Sorensen T."/>
            <person name="Nielsen M.R."/>
            <person name="Sondergaard T.E."/>
            <person name="Sorensen J.L."/>
            <person name="Fitzpatrick D.A."/>
            <person name="Frisvad J.C."/>
            <person name="Nielsen K.L."/>
        </authorList>
    </citation>
    <scope>NUCLEOTIDE SEQUENCE</scope>
    <source>
        <strain evidence="1">IBT 35673</strain>
    </source>
</reference>
<organism evidence="1 2">
    <name type="scientific">Penicillium brevicompactum</name>
    <dbReference type="NCBI Taxonomy" id="5074"/>
    <lineage>
        <taxon>Eukaryota</taxon>
        <taxon>Fungi</taxon>
        <taxon>Dikarya</taxon>
        <taxon>Ascomycota</taxon>
        <taxon>Pezizomycotina</taxon>
        <taxon>Eurotiomycetes</taxon>
        <taxon>Eurotiomycetidae</taxon>
        <taxon>Eurotiales</taxon>
        <taxon>Aspergillaceae</taxon>
        <taxon>Penicillium</taxon>
    </lineage>
</organism>
<comment type="caution">
    <text evidence="1">The sequence shown here is derived from an EMBL/GenBank/DDBJ whole genome shotgun (WGS) entry which is preliminary data.</text>
</comment>
<evidence type="ECO:0000313" key="2">
    <source>
        <dbReference type="Proteomes" id="UP001147695"/>
    </source>
</evidence>
<proteinExistence type="predicted"/>
<name>A0A9W9QA07_PENBR</name>
<reference evidence="1" key="1">
    <citation type="submission" date="2022-12" db="EMBL/GenBank/DDBJ databases">
        <authorList>
            <person name="Petersen C."/>
        </authorList>
    </citation>
    <scope>NUCLEOTIDE SEQUENCE</scope>
    <source>
        <strain evidence="1">IBT 35673</strain>
    </source>
</reference>
<protein>
    <submittedName>
        <fullName evidence="1">Uncharacterized protein</fullName>
    </submittedName>
</protein>
<dbReference type="AlphaFoldDB" id="A0A9W9QA07"/>
<gene>
    <name evidence="1" type="ORF">N7452_010165</name>
</gene>
<accession>A0A9W9QA07</accession>
<evidence type="ECO:0000313" key="1">
    <source>
        <dbReference type="EMBL" id="KAJ5329775.1"/>
    </source>
</evidence>
<dbReference type="EMBL" id="JAPZBQ010000005">
    <property type="protein sequence ID" value="KAJ5329775.1"/>
    <property type="molecule type" value="Genomic_DNA"/>
</dbReference>
<dbReference type="Proteomes" id="UP001147695">
    <property type="component" value="Unassembled WGS sequence"/>
</dbReference>
<sequence length="166" mass="19023">MGDRALIIGQIHETVRNFLGKHDSSTPITPLRIVGDTPNSILDHSEFLKSINTIIQEIENAVSICRPDAGTRWVAVSKFEGRHSFFVLDINNVEYDYDSAHMCLAKIPVYVLRLSRAPKIFRHEPQDEKLANKLARMHNLHGRDPLPLFDDHTRPLVYDSPRDLWS</sequence>